<feature type="region of interest" description="Disordered" evidence="1">
    <location>
        <begin position="18"/>
        <end position="73"/>
    </location>
</feature>
<evidence type="ECO:0000313" key="4">
    <source>
        <dbReference type="Proteomes" id="UP000298663"/>
    </source>
</evidence>
<organism evidence="3 4">
    <name type="scientific">Steinernema carpocapsae</name>
    <name type="common">Entomopathogenic nematode</name>
    <dbReference type="NCBI Taxonomy" id="34508"/>
    <lineage>
        <taxon>Eukaryota</taxon>
        <taxon>Metazoa</taxon>
        <taxon>Ecdysozoa</taxon>
        <taxon>Nematoda</taxon>
        <taxon>Chromadorea</taxon>
        <taxon>Rhabditida</taxon>
        <taxon>Tylenchina</taxon>
        <taxon>Panagrolaimomorpha</taxon>
        <taxon>Strongyloidoidea</taxon>
        <taxon>Steinernematidae</taxon>
        <taxon>Steinernema</taxon>
    </lineage>
</organism>
<dbReference type="Proteomes" id="UP000298663">
    <property type="component" value="Unassembled WGS sequence"/>
</dbReference>
<protein>
    <submittedName>
        <fullName evidence="3">Uncharacterized protein</fullName>
    </submittedName>
</protein>
<reference evidence="3 4" key="2">
    <citation type="journal article" date="2019" name="G3 (Bethesda)">
        <title>Hybrid Assembly of the Genome of the Entomopathogenic Nematode Steinernema carpocapsae Identifies the X-Chromosome.</title>
        <authorList>
            <person name="Serra L."/>
            <person name="Macchietto M."/>
            <person name="Macias-Munoz A."/>
            <person name="McGill C.J."/>
            <person name="Rodriguez I.M."/>
            <person name="Rodriguez B."/>
            <person name="Murad R."/>
            <person name="Mortazavi A."/>
        </authorList>
    </citation>
    <scope>NUCLEOTIDE SEQUENCE [LARGE SCALE GENOMIC DNA]</scope>
    <source>
        <strain evidence="3 4">ALL</strain>
    </source>
</reference>
<reference evidence="3 4" key="1">
    <citation type="journal article" date="2015" name="Genome Biol.">
        <title>Comparative genomics of Steinernema reveals deeply conserved gene regulatory networks.</title>
        <authorList>
            <person name="Dillman A.R."/>
            <person name="Macchietto M."/>
            <person name="Porter C.F."/>
            <person name="Rogers A."/>
            <person name="Williams B."/>
            <person name="Antoshechkin I."/>
            <person name="Lee M.M."/>
            <person name="Goodwin Z."/>
            <person name="Lu X."/>
            <person name="Lewis E.E."/>
            <person name="Goodrich-Blair H."/>
            <person name="Stock S.P."/>
            <person name="Adams B.J."/>
            <person name="Sternberg P.W."/>
            <person name="Mortazavi A."/>
        </authorList>
    </citation>
    <scope>NUCLEOTIDE SEQUENCE [LARGE SCALE GENOMIC DNA]</scope>
    <source>
        <strain evidence="3 4">ALL</strain>
    </source>
</reference>
<feature type="signal peptide" evidence="2">
    <location>
        <begin position="1"/>
        <end position="19"/>
    </location>
</feature>
<keyword evidence="4" id="KW-1185">Reference proteome</keyword>
<proteinExistence type="predicted"/>
<gene>
    <name evidence="3" type="ORF">L596_008784</name>
</gene>
<feature type="compositionally biased region" description="Polar residues" evidence="1">
    <location>
        <begin position="45"/>
        <end position="61"/>
    </location>
</feature>
<name>A0A4U5PDH6_STECR</name>
<evidence type="ECO:0000313" key="3">
    <source>
        <dbReference type="EMBL" id="TKR94509.1"/>
    </source>
</evidence>
<comment type="caution">
    <text evidence="3">The sequence shown here is derived from an EMBL/GenBank/DDBJ whole genome shotgun (WGS) entry which is preliminary data.</text>
</comment>
<sequence length="73" mass="7921">MKFFVLVLISAFVVNMTKSQQDYPPHEDPARMMDAPDQQIPPGNLGQNGMQNPPTGQQQGVAGSYVGPPPTRP</sequence>
<keyword evidence="2" id="KW-0732">Signal</keyword>
<evidence type="ECO:0000256" key="1">
    <source>
        <dbReference type="SAM" id="MobiDB-lite"/>
    </source>
</evidence>
<feature type="chain" id="PRO_5020287780" evidence="2">
    <location>
        <begin position="20"/>
        <end position="73"/>
    </location>
</feature>
<accession>A0A4U5PDH6</accession>
<evidence type="ECO:0000256" key="2">
    <source>
        <dbReference type="SAM" id="SignalP"/>
    </source>
</evidence>
<dbReference type="EMBL" id="AZBU02000002">
    <property type="protein sequence ID" value="TKR94509.1"/>
    <property type="molecule type" value="Genomic_DNA"/>
</dbReference>
<dbReference type="AlphaFoldDB" id="A0A4U5PDH6"/>